<evidence type="ECO:0000256" key="6">
    <source>
        <dbReference type="ARBA" id="ARBA00023239"/>
    </source>
</evidence>
<comment type="catalytic activity">
    <reaction evidence="9 10">
        <text>heme b + 2 H(+) = protoporphyrin IX + Fe(2+)</text>
        <dbReference type="Rhea" id="RHEA:22584"/>
        <dbReference type="ChEBI" id="CHEBI:15378"/>
        <dbReference type="ChEBI" id="CHEBI:29033"/>
        <dbReference type="ChEBI" id="CHEBI:57306"/>
        <dbReference type="ChEBI" id="CHEBI:60344"/>
        <dbReference type="EC" id="4.98.1.1"/>
    </reaction>
</comment>
<dbReference type="InterPro" id="IPR033644">
    <property type="entry name" value="Ferrochelatase_C"/>
</dbReference>
<protein>
    <recommendedName>
        <fullName evidence="9 10">Ferrochelatase</fullName>
        <ecNumber evidence="9 10">4.98.1.1</ecNumber>
    </recommendedName>
    <alternativeName>
        <fullName evidence="9">Heme synthase</fullName>
    </alternativeName>
    <alternativeName>
        <fullName evidence="9">Protoheme ferro-lyase</fullName>
    </alternativeName>
</protein>
<feature type="binding site" evidence="9">
    <location>
        <position position="299"/>
    </location>
    <ligand>
        <name>Fe(2+)</name>
        <dbReference type="ChEBI" id="CHEBI:29033"/>
    </ligand>
</feature>
<dbReference type="FunFam" id="3.40.50.1400:FF:000002">
    <property type="entry name" value="Ferrochelatase"/>
    <property type="match status" value="1"/>
</dbReference>
<dbReference type="EMBL" id="CXOJ01000054">
    <property type="protein sequence ID" value="CTP89239.1"/>
    <property type="molecule type" value="Genomic_DNA"/>
</dbReference>
<dbReference type="InterPro" id="IPR019772">
    <property type="entry name" value="Ferrochelatase_AS"/>
</dbReference>
<evidence type="ECO:0000313" key="12">
    <source>
        <dbReference type="Proteomes" id="UP000045978"/>
    </source>
</evidence>
<comment type="function">
    <text evidence="9 10">Catalyzes the ferrous insertion into protoporphyrin IX.</text>
</comment>
<keyword evidence="5 9" id="KW-0350">Heme biosynthesis</keyword>
<dbReference type="Gene3D" id="3.40.50.1400">
    <property type="match status" value="2"/>
</dbReference>
<reference evidence="11 12" key="1">
    <citation type="submission" date="2015-07" db="EMBL/GenBank/DDBJ databases">
        <authorList>
            <person name="Noorani M."/>
        </authorList>
    </citation>
    <scope>NUCLEOTIDE SEQUENCE [LARGE SCALE GENOMIC DNA]</scope>
    <source>
        <strain evidence="11">LMG730</strain>
    </source>
</reference>
<evidence type="ECO:0000256" key="9">
    <source>
        <dbReference type="HAMAP-Rule" id="MF_00323"/>
    </source>
</evidence>
<feature type="binding site" evidence="9">
    <location>
        <position position="218"/>
    </location>
    <ligand>
        <name>Fe(2+)</name>
        <dbReference type="ChEBI" id="CHEBI:29033"/>
    </ligand>
</feature>
<proteinExistence type="inferred from homology"/>
<dbReference type="PROSITE" id="PS00534">
    <property type="entry name" value="FERROCHELATASE"/>
    <property type="match status" value="1"/>
</dbReference>
<comment type="catalytic activity">
    <reaction evidence="8">
        <text>Fe-coproporphyrin III + 2 H(+) = coproporphyrin III + Fe(2+)</text>
        <dbReference type="Rhea" id="RHEA:49572"/>
        <dbReference type="ChEBI" id="CHEBI:15378"/>
        <dbReference type="ChEBI" id="CHEBI:29033"/>
        <dbReference type="ChEBI" id="CHEBI:68438"/>
        <dbReference type="ChEBI" id="CHEBI:131725"/>
        <dbReference type="EC" id="4.99.1.9"/>
    </reaction>
    <physiologicalReaction direction="right-to-left" evidence="8">
        <dbReference type="Rhea" id="RHEA:49574"/>
    </physiologicalReaction>
</comment>
<evidence type="ECO:0000256" key="3">
    <source>
        <dbReference type="ARBA" id="ARBA00022723"/>
    </source>
</evidence>
<dbReference type="EC" id="4.98.1.1" evidence="9 10"/>
<dbReference type="GO" id="GO:0004325">
    <property type="term" value="F:ferrochelatase activity"/>
    <property type="evidence" value="ECO:0007669"/>
    <property type="project" value="UniProtKB-UniRule"/>
</dbReference>
<evidence type="ECO:0000313" key="11">
    <source>
        <dbReference type="EMBL" id="CTP89239.1"/>
    </source>
</evidence>
<evidence type="ECO:0000256" key="5">
    <source>
        <dbReference type="ARBA" id="ARBA00023133"/>
    </source>
</evidence>
<dbReference type="HAMAP" id="MF_00323">
    <property type="entry name" value="Ferrochelatase"/>
    <property type="match status" value="1"/>
</dbReference>
<dbReference type="PANTHER" id="PTHR11108:SF1">
    <property type="entry name" value="FERROCHELATASE, MITOCHONDRIAL"/>
    <property type="match status" value="1"/>
</dbReference>
<dbReference type="GO" id="GO:0006783">
    <property type="term" value="P:heme biosynthetic process"/>
    <property type="evidence" value="ECO:0007669"/>
    <property type="project" value="UniProtKB-UniRule"/>
</dbReference>
<dbReference type="GO" id="GO:0046872">
    <property type="term" value="F:metal ion binding"/>
    <property type="evidence" value="ECO:0007669"/>
    <property type="project" value="UniProtKB-KW"/>
</dbReference>
<accession>A0A0K2ZYJ2</accession>
<comment type="pathway">
    <text evidence="9 10">Porphyrin-containing compound metabolism; protoheme biosynthesis; protoheme from protoporphyrin-IX: step 1/1.</text>
</comment>
<dbReference type="PANTHER" id="PTHR11108">
    <property type="entry name" value="FERROCHELATASE"/>
    <property type="match status" value="1"/>
</dbReference>
<dbReference type="CDD" id="cd03411">
    <property type="entry name" value="Ferrochelatase_N"/>
    <property type="match status" value="1"/>
</dbReference>
<dbReference type="AlphaFoldDB" id="A0A0K2ZYJ2"/>
<evidence type="ECO:0000256" key="4">
    <source>
        <dbReference type="ARBA" id="ARBA00023004"/>
    </source>
</evidence>
<keyword evidence="3 9" id="KW-0479">Metal-binding</keyword>
<comment type="similarity">
    <text evidence="1 9 10">Belongs to the ferrochelatase family.</text>
</comment>
<evidence type="ECO:0000256" key="1">
    <source>
        <dbReference type="ARBA" id="ARBA00007718"/>
    </source>
</evidence>
<dbReference type="GO" id="GO:0005737">
    <property type="term" value="C:cytoplasm"/>
    <property type="evidence" value="ECO:0007669"/>
    <property type="project" value="UniProtKB-SubCell"/>
</dbReference>
<dbReference type="InterPro" id="IPR001015">
    <property type="entry name" value="Ferrochelatase"/>
</dbReference>
<sequence length="343" mass="37930">MRAGDRCDRPHRHARGGRLCHNARMIDAPETAVLVVNLGTPEAPTAPAVARYLAEFLGDKRVVAIPKLFWWPLLNWVILPRRSPRSAEKYSLVWLPEGSPLAVYTRRLAEGMQRELPGHRVAWAMRYGTPALAPALDALRDAGVRRIVVLPLYPQYSTTTTASIEDVTQAWQARNPQLPVILIEDYPTDPAWVEAVADSVRAHWAQHGRGETLFFSFHGLPQRVANNGDPYPQRCEASAQAIAAALGLGAGEWQLGYQSRFGAERWLQPYAEPSLWQLAEQGTKRVDVICPGFATDCLETLEEVAMGFVETCAARGMQVRYIPCLNDAPAHARALAQLAARAA</sequence>
<comment type="subcellular location">
    <subcellularLocation>
        <location evidence="9 10">Cytoplasm</location>
    </subcellularLocation>
</comment>
<organism evidence="11 12">
    <name type="scientific">Xanthomonas graminis pv. phlei</name>
    <dbReference type="NCBI Taxonomy" id="487906"/>
    <lineage>
        <taxon>Bacteria</taxon>
        <taxon>Pseudomonadati</taxon>
        <taxon>Pseudomonadota</taxon>
        <taxon>Gammaproteobacteria</taxon>
        <taxon>Lysobacterales</taxon>
        <taxon>Lysobacteraceae</taxon>
        <taxon>Xanthomonas</taxon>
        <taxon>Xanthomonas translucens group</taxon>
        <taxon>Xanthomonas graminis</taxon>
    </lineage>
</organism>
<keyword evidence="6 9" id="KW-0456">Lyase</keyword>
<dbReference type="NCBIfam" id="TIGR00109">
    <property type="entry name" value="hemH"/>
    <property type="match status" value="1"/>
</dbReference>
<keyword evidence="7 9" id="KW-0627">Porphyrin biosynthesis</keyword>
<evidence type="ECO:0000256" key="7">
    <source>
        <dbReference type="ARBA" id="ARBA00023244"/>
    </source>
</evidence>
<name>A0A0K2ZYJ2_9XANT</name>
<keyword evidence="2 9" id="KW-0963">Cytoplasm</keyword>
<evidence type="ECO:0000256" key="10">
    <source>
        <dbReference type="RuleBase" id="RU000607"/>
    </source>
</evidence>
<dbReference type="InterPro" id="IPR033659">
    <property type="entry name" value="Ferrochelatase_N"/>
</dbReference>
<evidence type="ECO:0000256" key="8">
    <source>
        <dbReference type="ARBA" id="ARBA00024536"/>
    </source>
</evidence>
<dbReference type="SUPFAM" id="SSF53800">
    <property type="entry name" value="Chelatase"/>
    <property type="match status" value="1"/>
</dbReference>
<dbReference type="UniPathway" id="UPA00252">
    <property type="reaction ID" value="UER00325"/>
</dbReference>
<dbReference type="Proteomes" id="UP000045978">
    <property type="component" value="Unassembled WGS sequence"/>
</dbReference>
<gene>
    <name evidence="9 11" type="primary">hemH</name>
    <name evidence="11" type="ORF">XTPLMG730_2406</name>
</gene>
<dbReference type="CDD" id="cd00419">
    <property type="entry name" value="Ferrochelatase_C"/>
    <property type="match status" value="1"/>
</dbReference>
<keyword evidence="4 9" id="KW-0408">Iron</keyword>
<evidence type="ECO:0000256" key="2">
    <source>
        <dbReference type="ARBA" id="ARBA00022490"/>
    </source>
</evidence>
<dbReference type="Pfam" id="PF00762">
    <property type="entry name" value="Ferrochelatase"/>
    <property type="match status" value="1"/>
</dbReference>